<sequence length="207" mass="22517">MDGILNTSDTEVGASLPTLASLEVLDLFPAHGVDTQAGIPAECDEDCGANVSRAFPEQEMSSRSGSKVTSPNCSQGSAVSAESGDWSTHTDNLQVSINGKRVKVDPKVLEDLSGCTASVARRMSPEDRAIMLMKRKLRNRESAKRSRVKRLQTIDVLEEQLHVMSRATEELRRKCDLVVRQNMELVQQNQSLGEALAVAHGSQPLAM</sequence>
<dbReference type="PROSITE" id="PS50217">
    <property type="entry name" value="BZIP"/>
    <property type="match status" value="1"/>
</dbReference>
<reference evidence="4" key="1">
    <citation type="journal article" date="2019" name="Nat. Commun.">
        <title>Expansion of phycobilisome linker gene families in mesophilic red algae.</title>
        <authorList>
            <person name="Lee J."/>
            <person name="Kim D."/>
            <person name="Bhattacharya D."/>
            <person name="Yoon H.S."/>
        </authorList>
    </citation>
    <scope>NUCLEOTIDE SEQUENCE [LARGE SCALE GENOMIC DNA]</scope>
    <source>
        <strain evidence="4">CCMP 1328</strain>
    </source>
</reference>
<dbReference type="SMART" id="SM00338">
    <property type="entry name" value="BRLZ"/>
    <property type="match status" value="1"/>
</dbReference>
<comment type="caution">
    <text evidence="3">The sequence shown here is derived from an EMBL/GenBank/DDBJ whole genome shotgun (WGS) entry which is preliminary data.</text>
</comment>
<dbReference type="Proteomes" id="UP000324585">
    <property type="component" value="Unassembled WGS sequence"/>
</dbReference>
<evidence type="ECO:0000259" key="2">
    <source>
        <dbReference type="PROSITE" id="PS50217"/>
    </source>
</evidence>
<name>A0A5J4Z728_PORPP</name>
<dbReference type="GO" id="GO:0003700">
    <property type="term" value="F:DNA-binding transcription factor activity"/>
    <property type="evidence" value="ECO:0007669"/>
    <property type="project" value="InterPro"/>
</dbReference>
<dbReference type="OrthoDB" id="6035at2759"/>
<dbReference type="SUPFAM" id="SSF57959">
    <property type="entry name" value="Leucine zipper domain"/>
    <property type="match status" value="1"/>
</dbReference>
<accession>A0A5J4Z728</accession>
<dbReference type="PROSITE" id="PS00036">
    <property type="entry name" value="BZIP_BASIC"/>
    <property type="match status" value="1"/>
</dbReference>
<proteinExistence type="predicted"/>
<dbReference type="Gene3D" id="1.20.5.170">
    <property type="match status" value="1"/>
</dbReference>
<dbReference type="EMBL" id="VRMN01000001">
    <property type="protein sequence ID" value="KAA8499536.1"/>
    <property type="molecule type" value="Genomic_DNA"/>
</dbReference>
<dbReference type="Pfam" id="PF07716">
    <property type="entry name" value="bZIP_2"/>
    <property type="match status" value="1"/>
</dbReference>
<dbReference type="InterPro" id="IPR004827">
    <property type="entry name" value="bZIP"/>
</dbReference>
<organism evidence="3 4">
    <name type="scientific">Porphyridium purpureum</name>
    <name type="common">Red alga</name>
    <name type="synonym">Porphyridium cruentum</name>
    <dbReference type="NCBI Taxonomy" id="35688"/>
    <lineage>
        <taxon>Eukaryota</taxon>
        <taxon>Rhodophyta</taxon>
        <taxon>Bangiophyceae</taxon>
        <taxon>Porphyridiales</taxon>
        <taxon>Porphyridiaceae</taxon>
        <taxon>Porphyridium</taxon>
    </lineage>
</organism>
<dbReference type="CDD" id="cd14686">
    <property type="entry name" value="bZIP"/>
    <property type="match status" value="1"/>
</dbReference>
<keyword evidence="4" id="KW-1185">Reference proteome</keyword>
<evidence type="ECO:0000256" key="1">
    <source>
        <dbReference type="SAM" id="MobiDB-lite"/>
    </source>
</evidence>
<evidence type="ECO:0000313" key="3">
    <source>
        <dbReference type="EMBL" id="KAA8499536.1"/>
    </source>
</evidence>
<protein>
    <submittedName>
        <fullName evidence="3">Cyclic AMP-responsive element-binding protein 3-like protein 3</fullName>
    </submittedName>
</protein>
<feature type="domain" description="BZIP" evidence="2">
    <location>
        <begin position="134"/>
        <end position="192"/>
    </location>
</feature>
<feature type="region of interest" description="Disordered" evidence="1">
    <location>
        <begin position="56"/>
        <end position="92"/>
    </location>
</feature>
<dbReference type="InterPro" id="IPR046347">
    <property type="entry name" value="bZIP_sf"/>
</dbReference>
<dbReference type="AlphaFoldDB" id="A0A5J4Z728"/>
<gene>
    <name evidence="3" type="ORF">FVE85_7121</name>
</gene>
<feature type="compositionally biased region" description="Polar residues" evidence="1">
    <location>
        <begin position="59"/>
        <end position="92"/>
    </location>
</feature>
<evidence type="ECO:0000313" key="4">
    <source>
        <dbReference type="Proteomes" id="UP000324585"/>
    </source>
</evidence>